<evidence type="ECO:0000256" key="3">
    <source>
        <dbReference type="ARBA" id="ARBA00022840"/>
    </source>
</evidence>
<keyword evidence="3" id="KW-0067">ATP-binding</keyword>
<accession>A0ABP4YCW1</accession>
<dbReference type="InterPro" id="IPR047661">
    <property type="entry name" value="IstB"/>
</dbReference>
<dbReference type="Proteomes" id="UP001499938">
    <property type="component" value="Unassembled WGS sequence"/>
</dbReference>
<dbReference type="PANTHER" id="PTHR30050:SF4">
    <property type="entry name" value="ATP-BINDING PROTEIN RV3427C IN INSERTION SEQUENCE-RELATED"/>
    <property type="match status" value="1"/>
</dbReference>
<dbReference type="Gene3D" id="3.40.50.300">
    <property type="entry name" value="P-loop containing nucleotide triphosphate hydrolases"/>
    <property type="match status" value="1"/>
</dbReference>
<dbReference type="InterPro" id="IPR027417">
    <property type="entry name" value="P-loop_NTPase"/>
</dbReference>
<dbReference type="NCBIfam" id="NF038214">
    <property type="entry name" value="IS21_help_AAA"/>
    <property type="match status" value="1"/>
</dbReference>
<keyword evidence="2" id="KW-0547">Nucleotide-binding</keyword>
<evidence type="ECO:0000256" key="2">
    <source>
        <dbReference type="ARBA" id="ARBA00022741"/>
    </source>
</evidence>
<name>A0ABP4YCW1_9MICO</name>
<comment type="caution">
    <text evidence="5">The sequence shown here is derived from an EMBL/GenBank/DDBJ whole genome shotgun (WGS) entry which is preliminary data.</text>
</comment>
<evidence type="ECO:0000313" key="5">
    <source>
        <dbReference type="EMBL" id="GAA1808040.1"/>
    </source>
</evidence>
<dbReference type="PIRSF" id="PIRSF003073">
    <property type="entry name" value="DNAC_TnpB_IstB"/>
    <property type="match status" value="1"/>
</dbReference>
<evidence type="ECO:0000313" key="6">
    <source>
        <dbReference type="Proteomes" id="UP001499938"/>
    </source>
</evidence>
<dbReference type="Pfam" id="PF01695">
    <property type="entry name" value="IstB_IS21"/>
    <property type="match status" value="1"/>
</dbReference>
<dbReference type="InterPro" id="IPR028350">
    <property type="entry name" value="DNAC/IstB-like"/>
</dbReference>
<dbReference type="SUPFAM" id="SSF52540">
    <property type="entry name" value="P-loop containing nucleoside triphosphate hydrolases"/>
    <property type="match status" value="1"/>
</dbReference>
<dbReference type="PANTHER" id="PTHR30050">
    <property type="entry name" value="CHROMOSOMAL REPLICATION INITIATOR PROTEIN DNAA"/>
    <property type="match status" value="1"/>
</dbReference>
<keyword evidence="6" id="KW-1185">Reference proteome</keyword>
<dbReference type="InterPro" id="IPR003593">
    <property type="entry name" value="AAA+_ATPase"/>
</dbReference>
<feature type="domain" description="AAA+ ATPase" evidence="4">
    <location>
        <begin position="121"/>
        <end position="254"/>
    </location>
</feature>
<proteinExistence type="inferred from homology"/>
<gene>
    <name evidence="5" type="primary">istB_2</name>
    <name evidence="5" type="ORF">GCM10009811_34270</name>
</gene>
<protein>
    <submittedName>
        <fullName evidence="5">IS21-like element helper ATPase IstB</fullName>
    </submittedName>
</protein>
<evidence type="ECO:0000256" key="1">
    <source>
        <dbReference type="ARBA" id="ARBA00008059"/>
    </source>
</evidence>
<dbReference type="SMART" id="SM00382">
    <property type="entry name" value="AAA"/>
    <property type="match status" value="1"/>
</dbReference>
<comment type="similarity">
    <text evidence="1">Belongs to the IS21/IS1162 putative ATP-binding protein family.</text>
</comment>
<dbReference type="EMBL" id="BAAAPO010000057">
    <property type="protein sequence ID" value="GAA1808040.1"/>
    <property type="molecule type" value="Genomic_DNA"/>
</dbReference>
<dbReference type="InterPro" id="IPR002611">
    <property type="entry name" value="IstB_ATP-bd"/>
</dbReference>
<dbReference type="InterPro" id="IPR020591">
    <property type="entry name" value="Chromosome_initiator_DnaA-like"/>
</dbReference>
<dbReference type="RefSeq" id="WP_344088486.1">
    <property type="nucleotide sequence ID" value="NZ_BAAAPO010000057.1"/>
</dbReference>
<reference evidence="6" key="1">
    <citation type="journal article" date="2019" name="Int. J. Syst. Evol. Microbiol.">
        <title>The Global Catalogue of Microorganisms (GCM) 10K type strain sequencing project: providing services to taxonomists for standard genome sequencing and annotation.</title>
        <authorList>
            <consortium name="The Broad Institute Genomics Platform"/>
            <consortium name="The Broad Institute Genome Sequencing Center for Infectious Disease"/>
            <person name="Wu L."/>
            <person name="Ma J."/>
        </authorList>
    </citation>
    <scope>NUCLEOTIDE SEQUENCE [LARGE SCALE GENOMIC DNA]</scope>
    <source>
        <strain evidence="6">JCM 15592</strain>
    </source>
</reference>
<evidence type="ECO:0000259" key="4">
    <source>
        <dbReference type="SMART" id="SM00382"/>
    </source>
</evidence>
<organism evidence="5 6">
    <name type="scientific">Nostocoides veronense</name>
    <dbReference type="NCBI Taxonomy" id="330836"/>
    <lineage>
        <taxon>Bacteria</taxon>
        <taxon>Bacillati</taxon>
        <taxon>Actinomycetota</taxon>
        <taxon>Actinomycetes</taxon>
        <taxon>Micrococcales</taxon>
        <taxon>Intrasporangiaceae</taxon>
        <taxon>Nostocoides</taxon>
    </lineage>
</organism>
<dbReference type="CDD" id="cd00009">
    <property type="entry name" value="AAA"/>
    <property type="match status" value="1"/>
</dbReference>
<sequence length="275" mass="29640">MTSSPTTTTPVPARPAVSKLSEPAAAAAVTAATKALGLPTIREEYARIAEAAARERLTHAAYLAEVLTAECDDREQRRRIRRVKEARFPRPKRLEDFHAHLLPDLPEATLAHLATGAWIDAGEPLVLLGDSGTGKTHLLIALGTVAAEQGRRVRYVTTAALANELAEAADDKRLTRVLARYAALDLLILDEVGYVSLDAHGAELLFQVITAREERASIACASNAPFSEWGTTFTDPRLAAAVVDRLTFNAHIISTGTSSYRLRSTRAAKKGGLKN</sequence>
<dbReference type="PRINTS" id="PR00051">
    <property type="entry name" value="DNAA"/>
</dbReference>